<evidence type="ECO:0000313" key="1">
    <source>
        <dbReference type="EMBL" id="EHR51262.1"/>
    </source>
</evidence>
<keyword evidence="2" id="KW-1185">Reference proteome</keyword>
<dbReference type="STRING" id="882083.SacmaDRAFT_3026"/>
<sequence>MFDSNGIMEVVMDGGALTRLTDVELPAFLRERELTRRRADAEQLRAVAEIQARGLAGEQGNGVSAGWFATCSR</sequence>
<proteinExistence type="predicted"/>
<dbReference type="EMBL" id="CM001439">
    <property type="protein sequence ID" value="EHR51262.1"/>
    <property type="molecule type" value="Genomic_DNA"/>
</dbReference>
<protein>
    <submittedName>
        <fullName evidence="1">Uncharacterized protein</fullName>
    </submittedName>
</protein>
<evidence type="ECO:0000313" key="2">
    <source>
        <dbReference type="Proteomes" id="UP000004926"/>
    </source>
</evidence>
<reference evidence="1 2" key="1">
    <citation type="journal article" date="2012" name="Stand. Genomic Sci.">
        <title>Genome sequence of the ocean sediment bacterium Saccharomonospora marina type strain (XMU15(T)).</title>
        <authorList>
            <person name="Klenk H.P."/>
            <person name="Lu M."/>
            <person name="Lucas S."/>
            <person name="Lapidus A."/>
            <person name="Copeland A."/>
            <person name="Pitluck S."/>
            <person name="Goodwin L.A."/>
            <person name="Han C."/>
            <person name="Tapia R."/>
            <person name="Brambilla E.M."/>
            <person name="Potter G."/>
            <person name="Land M."/>
            <person name="Ivanova N."/>
            <person name="Rohde M."/>
            <person name="Goker M."/>
            <person name="Detter J.C."/>
            <person name="Li W.J."/>
            <person name="Kyrpides N.C."/>
            <person name="Woyke T."/>
        </authorList>
    </citation>
    <scope>NUCLEOTIDE SEQUENCE [LARGE SCALE GENOMIC DNA]</scope>
    <source>
        <strain evidence="1 2">XMU15</strain>
    </source>
</reference>
<gene>
    <name evidence="1" type="ORF">SacmaDRAFT_3026</name>
</gene>
<organism evidence="1 2">
    <name type="scientific">Saccharomonospora marina XMU15</name>
    <dbReference type="NCBI Taxonomy" id="882083"/>
    <lineage>
        <taxon>Bacteria</taxon>
        <taxon>Bacillati</taxon>
        <taxon>Actinomycetota</taxon>
        <taxon>Actinomycetes</taxon>
        <taxon>Pseudonocardiales</taxon>
        <taxon>Pseudonocardiaceae</taxon>
        <taxon>Saccharomonospora</taxon>
    </lineage>
</organism>
<dbReference type="AlphaFoldDB" id="H5X6P1"/>
<dbReference type="HOGENOM" id="CLU_2702607_0_0_11"/>
<dbReference type="Proteomes" id="UP000004926">
    <property type="component" value="Chromosome"/>
</dbReference>
<accession>H5X6P1</accession>
<name>H5X6P1_9PSEU</name>